<evidence type="ECO:0000256" key="1">
    <source>
        <dbReference type="ARBA" id="ARBA00006336"/>
    </source>
</evidence>
<proteinExistence type="inferred from homology"/>
<evidence type="ECO:0000259" key="2">
    <source>
        <dbReference type="Pfam" id="PF00857"/>
    </source>
</evidence>
<name>A0A7S1YZU2_TRICV</name>
<feature type="domain" description="Isochorismatase-like" evidence="2">
    <location>
        <begin position="23"/>
        <end position="129"/>
    </location>
</feature>
<dbReference type="EMBL" id="HBGO01005005">
    <property type="protein sequence ID" value="CAD9324372.1"/>
    <property type="molecule type" value="Transcribed_RNA"/>
</dbReference>
<protein>
    <recommendedName>
        <fullName evidence="2">Isochorismatase-like domain-containing protein</fullName>
    </recommendedName>
</protein>
<dbReference type="InterPro" id="IPR050993">
    <property type="entry name" value="Isochorismatase_domain"/>
</dbReference>
<reference evidence="3" key="1">
    <citation type="submission" date="2021-01" db="EMBL/GenBank/DDBJ databases">
        <authorList>
            <person name="Corre E."/>
            <person name="Pelletier E."/>
            <person name="Niang G."/>
            <person name="Scheremetjew M."/>
            <person name="Finn R."/>
            <person name="Kale V."/>
            <person name="Holt S."/>
            <person name="Cochrane G."/>
            <person name="Meng A."/>
            <person name="Brown T."/>
            <person name="Cohen L."/>
        </authorList>
    </citation>
    <scope>NUCLEOTIDE SEQUENCE</scope>
    <source>
        <strain evidence="3">Grunow 1884</strain>
    </source>
</reference>
<evidence type="ECO:0000313" key="3">
    <source>
        <dbReference type="EMBL" id="CAD9324372.1"/>
    </source>
</evidence>
<dbReference type="InterPro" id="IPR000868">
    <property type="entry name" value="Isochorismatase-like_dom"/>
</dbReference>
<comment type="similarity">
    <text evidence="1">Belongs to the isochorismatase family.</text>
</comment>
<dbReference type="SUPFAM" id="SSF52499">
    <property type="entry name" value="Isochorismatase-like hydrolases"/>
    <property type="match status" value="1"/>
</dbReference>
<dbReference type="InterPro" id="IPR036380">
    <property type="entry name" value="Isochorismatase-like_sf"/>
</dbReference>
<dbReference type="Gene3D" id="3.40.50.850">
    <property type="entry name" value="Isochorismatase-like"/>
    <property type="match status" value="1"/>
</dbReference>
<organism evidence="3">
    <name type="scientific">Trieres chinensis</name>
    <name type="common">Marine centric diatom</name>
    <name type="synonym">Odontella sinensis</name>
    <dbReference type="NCBI Taxonomy" id="1514140"/>
    <lineage>
        <taxon>Eukaryota</taxon>
        <taxon>Sar</taxon>
        <taxon>Stramenopiles</taxon>
        <taxon>Ochrophyta</taxon>
        <taxon>Bacillariophyta</taxon>
        <taxon>Mediophyceae</taxon>
        <taxon>Biddulphiophycidae</taxon>
        <taxon>Eupodiscales</taxon>
        <taxon>Parodontellaceae</taxon>
        <taxon>Trieres</taxon>
    </lineage>
</organism>
<dbReference type="AlphaFoldDB" id="A0A7S1YZU2"/>
<dbReference type="PANTHER" id="PTHR14119:SF3">
    <property type="entry name" value="ISOCHORISMATASE DOMAIN-CONTAINING PROTEIN 2"/>
    <property type="match status" value="1"/>
</dbReference>
<gene>
    <name evidence="3" type="ORF">OSIN01602_LOCUS2821</name>
</gene>
<accession>A0A7S1YZU2</accession>
<dbReference type="Pfam" id="PF00857">
    <property type="entry name" value="Isochorismatase"/>
    <property type="match status" value="1"/>
</dbReference>
<dbReference type="PANTHER" id="PTHR14119">
    <property type="entry name" value="HYDROLASE"/>
    <property type="match status" value="1"/>
</dbReference>
<sequence length="129" mass="13757">MAAATTAASAAKRAVGKLAPQTSAFLLCDTQERFRPLIHHSDTVVQTARFMTSVAKALGVPIVATQQYTKVFGPTVADCFADPADLDSTPIFEKKLFSMMTPEVSEHVGGLGGRTSFVLFGIKVHVCVQ</sequence>